<reference evidence="1 2" key="1">
    <citation type="submission" date="2016-07" db="EMBL/GenBank/DDBJ databases">
        <title>Acinetobacter sp. ANC 4603.</title>
        <authorList>
            <person name="Radolfova-Krizova L."/>
            <person name="Nemec A."/>
        </authorList>
    </citation>
    <scope>NUCLEOTIDE SEQUENCE [LARGE SCALE GENOMIC DNA]</scope>
    <source>
        <strain evidence="1 2">ANC 4603</strain>
    </source>
</reference>
<dbReference type="Proteomes" id="UP000186553">
    <property type="component" value="Unassembled WGS sequence"/>
</dbReference>
<gene>
    <name evidence="1" type="ORF">BBP83_13745</name>
</gene>
<dbReference type="GO" id="GO:0005737">
    <property type="term" value="C:cytoplasm"/>
    <property type="evidence" value="ECO:0007669"/>
    <property type="project" value="TreeGrafter"/>
</dbReference>
<dbReference type="EMBL" id="MBDL01000015">
    <property type="protein sequence ID" value="ODA11852.1"/>
    <property type="molecule type" value="Genomic_DNA"/>
</dbReference>
<name>A0A1C3CSY5_9GAMM</name>
<dbReference type="RefSeq" id="WP_068889884.1">
    <property type="nucleotide sequence ID" value="NZ_CBCRUU010000007.1"/>
</dbReference>
<keyword evidence="2" id="KW-1185">Reference proteome</keyword>
<dbReference type="AlphaFoldDB" id="A0A1C3CSY5"/>
<proteinExistence type="predicted"/>
<dbReference type="STRING" id="1891224.BBP83_13745"/>
<dbReference type="OrthoDB" id="9808276at2"/>
<accession>A0A1C3CSY5</accession>
<dbReference type="PANTHER" id="PTHR48079:SF6">
    <property type="entry name" value="NAD(P)-BINDING DOMAIN-CONTAINING PROTEIN-RELATED"/>
    <property type="match status" value="1"/>
</dbReference>
<sequence>MHILFIGYGKTSQRVAKQLFEQGHQITTISQSPKTDVWAHHLIQDVHQLNLSQIPPVNAVYILLSPNIGTIDAYQQTYVDSIRPIVQALKNHPIQKVIVVSSTRVYRENNGERIDDEIAPNPSDEQGRLLLQMELLWQQAYPEHCIIIRPTGIYGTSNARMLKLAETTQSYPNIHWANRIHIEDLARFLAYMIHVEHPEKSYICTNNQPQALHERILELQKALNLPELVVESERETGKRIYAERMVASGFELKYEGDV</sequence>
<protein>
    <submittedName>
        <fullName evidence="1">NAD(P)-dependent oxidoreductase</fullName>
    </submittedName>
</protein>
<dbReference type="InterPro" id="IPR036291">
    <property type="entry name" value="NAD(P)-bd_dom_sf"/>
</dbReference>
<evidence type="ECO:0000313" key="1">
    <source>
        <dbReference type="EMBL" id="ODA11852.1"/>
    </source>
</evidence>
<dbReference type="PANTHER" id="PTHR48079">
    <property type="entry name" value="PROTEIN YEEZ"/>
    <property type="match status" value="1"/>
</dbReference>
<evidence type="ECO:0000313" key="2">
    <source>
        <dbReference type="Proteomes" id="UP000186553"/>
    </source>
</evidence>
<dbReference type="Gene3D" id="3.40.50.720">
    <property type="entry name" value="NAD(P)-binding Rossmann-like Domain"/>
    <property type="match status" value="1"/>
</dbReference>
<comment type="caution">
    <text evidence="1">The sequence shown here is derived from an EMBL/GenBank/DDBJ whole genome shotgun (WGS) entry which is preliminary data.</text>
</comment>
<dbReference type="GO" id="GO:0004029">
    <property type="term" value="F:aldehyde dehydrogenase (NAD+) activity"/>
    <property type="evidence" value="ECO:0007669"/>
    <property type="project" value="TreeGrafter"/>
</dbReference>
<dbReference type="InterPro" id="IPR051783">
    <property type="entry name" value="NAD(P)-dependent_oxidoreduct"/>
</dbReference>
<organism evidence="1 2">
    <name type="scientific">Acinetobacter celticus</name>
    <dbReference type="NCBI Taxonomy" id="1891224"/>
    <lineage>
        <taxon>Bacteria</taxon>
        <taxon>Pseudomonadati</taxon>
        <taxon>Pseudomonadota</taxon>
        <taxon>Gammaproteobacteria</taxon>
        <taxon>Moraxellales</taxon>
        <taxon>Moraxellaceae</taxon>
        <taxon>Acinetobacter</taxon>
    </lineage>
</organism>
<dbReference type="SUPFAM" id="SSF51735">
    <property type="entry name" value="NAD(P)-binding Rossmann-fold domains"/>
    <property type="match status" value="1"/>
</dbReference>